<keyword evidence="13" id="KW-1185">Reference proteome</keyword>
<comment type="subcellular location">
    <subcellularLocation>
        <location evidence="1 8">Cell outer membrane</location>
        <topology evidence="1 8">Multi-pass membrane protein</topology>
    </subcellularLocation>
</comment>
<organism evidence="12 13">
    <name type="scientific">Mangrovivirga halotolerans</name>
    <dbReference type="NCBI Taxonomy" id="2993936"/>
    <lineage>
        <taxon>Bacteria</taxon>
        <taxon>Pseudomonadati</taxon>
        <taxon>Bacteroidota</taxon>
        <taxon>Cytophagia</taxon>
        <taxon>Cytophagales</taxon>
        <taxon>Mangrovivirgaceae</taxon>
        <taxon>Mangrovivirga</taxon>
    </lineage>
</organism>
<dbReference type="PANTHER" id="PTHR30069">
    <property type="entry name" value="TONB-DEPENDENT OUTER MEMBRANE RECEPTOR"/>
    <property type="match status" value="1"/>
</dbReference>
<evidence type="ECO:0000256" key="8">
    <source>
        <dbReference type="PROSITE-ProRule" id="PRU01360"/>
    </source>
</evidence>
<dbReference type="Pfam" id="PF00593">
    <property type="entry name" value="TonB_dep_Rec_b-barrel"/>
    <property type="match status" value="1"/>
</dbReference>
<feature type="domain" description="TonB-dependent receptor plug" evidence="11">
    <location>
        <begin position="114"/>
        <end position="222"/>
    </location>
</feature>
<dbReference type="InterPro" id="IPR012910">
    <property type="entry name" value="Plug_dom"/>
</dbReference>
<keyword evidence="2 8" id="KW-0813">Transport</keyword>
<gene>
    <name evidence="12" type="ORF">OO013_05840</name>
</gene>
<evidence type="ECO:0000256" key="9">
    <source>
        <dbReference type="RuleBase" id="RU003357"/>
    </source>
</evidence>
<evidence type="ECO:0000256" key="5">
    <source>
        <dbReference type="ARBA" id="ARBA00023077"/>
    </source>
</evidence>
<keyword evidence="5 9" id="KW-0798">TonB box</keyword>
<keyword evidence="6 8" id="KW-0472">Membrane</keyword>
<dbReference type="InterPro" id="IPR000531">
    <property type="entry name" value="Beta-barrel_TonB"/>
</dbReference>
<evidence type="ECO:0000256" key="4">
    <source>
        <dbReference type="ARBA" id="ARBA00022692"/>
    </source>
</evidence>
<sequence>MYRLIITLFFSISIYFCHGQEYSVKGVITDGRTPIPGAVVKTESGTGTVTDENGVFELTGLPGKNQKLQISCLGFKTKTVEASVNKSLKIELQENILGLNEVTVTGTMMPNARKNSTVKVEVISSRQMNNFIPSGGSSLMESFKMINGVNEVVACGVCYTNSVSINGLPGAYTAILINGTPLFGNLASVYGLNSIPSSVIERLEVVRGPASTLYGSEAMAGVINVITKDEYHMPKASFDLMGTSFGELYGNAVYSTEIGETNGVIAINGGYKRAFKDKNEDQFNDMIDFERVSMYTNWNIAQKNGNNFKLGAQVYYEDRRNGTESYLKNNAYRDIRGNDSIYGESIYTKRMMIFGEYELPGIKNLNVTFSMSNHEQNSYYGSDLYEASQKTGFITVSKTFSIKNHTVLSGATFRLNHYDDNTVATEETINSGQIINNPSAQYIPGIFVEDNWEINDSWSLLSGLRLDYYNAHGLIPSPRLHIKKKFSPVTSSSLSFGTGFRIVNLFTEDHAFVSGQRDIIIEEDLKPEQSYNIAWNLNHIYTFNNNQGMLDLDVFYTRFSNRITPDYDTPGQIIYANTQGHFISRGINISNVIDFQNGITINQGMNLQEVYEQTDEGYQSIEFAPKWTALTSIAYEIPKTGWSMGLNMRLNGPVRMPLTYDLSANNEEIARPRWTPTYFVADLKVEKTFKHGFSAYTGINNVFDYIQEYSPLSGTEDPDSPIGFADNFDTAYNYGPVAGRNFFLGIKWELPHKDSHSH</sequence>
<dbReference type="EMBL" id="JAPFQN010000003">
    <property type="protein sequence ID" value="MCX2743377.1"/>
    <property type="molecule type" value="Genomic_DNA"/>
</dbReference>
<comment type="caution">
    <text evidence="12">The sequence shown here is derived from an EMBL/GenBank/DDBJ whole genome shotgun (WGS) entry which is preliminary data.</text>
</comment>
<keyword evidence="4 8" id="KW-0812">Transmembrane</keyword>
<dbReference type="Pfam" id="PF13715">
    <property type="entry name" value="CarbopepD_reg_2"/>
    <property type="match status" value="1"/>
</dbReference>
<evidence type="ECO:0000313" key="13">
    <source>
        <dbReference type="Proteomes" id="UP001209885"/>
    </source>
</evidence>
<evidence type="ECO:0000256" key="3">
    <source>
        <dbReference type="ARBA" id="ARBA00022452"/>
    </source>
</evidence>
<dbReference type="Pfam" id="PF07715">
    <property type="entry name" value="Plug"/>
    <property type="match status" value="1"/>
</dbReference>
<dbReference type="SUPFAM" id="SSF56935">
    <property type="entry name" value="Porins"/>
    <property type="match status" value="1"/>
</dbReference>
<dbReference type="InterPro" id="IPR008969">
    <property type="entry name" value="CarboxyPept-like_regulatory"/>
</dbReference>
<evidence type="ECO:0000256" key="6">
    <source>
        <dbReference type="ARBA" id="ARBA00023136"/>
    </source>
</evidence>
<dbReference type="PANTHER" id="PTHR30069:SF57">
    <property type="entry name" value="TONB-DEPENDENT RECEPTOR"/>
    <property type="match status" value="1"/>
</dbReference>
<evidence type="ECO:0000256" key="7">
    <source>
        <dbReference type="ARBA" id="ARBA00023237"/>
    </source>
</evidence>
<evidence type="ECO:0000256" key="2">
    <source>
        <dbReference type="ARBA" id="ARBA00022448"/>
    </source>
</evidence>
<keyword evidence="12" id="KW-0675">Receptor</keyword>
<dbReference type="InterPro" id="IPR037066">
    <property type="entry name" value="Plug_dom_sf"/>
</dbReference>
<dbReference type="PROSITE" id="PS52016">
    <property type="entry name" value="TONB_DEPENDENT_REC_3"/>
    <property type="match status" value="1"/>
</dbReference>
<dbReference type="SUPFAM" id="SSF49464">
    <property type="entry name" value="Carboxypeptidase regulatory domain-like"/>
    <property type="match status" value="1"/>
</dbReference>
<dbReference type="Gene3D" id="2.60.40.1120">
    <property type="entry name" value="Carboxypeptidase-like, regulatory domain"/>
    <property type="match status" value="1"/>
</dbReference>
<dbReference type="Gene3D" id="2.40.170.20">
    <property type="entry name" value="TonB-dependent receptor, beta-barrel domain"/>
    <property type="match status" value="1"/>
</dbReference>
<dbReference type="InterPro" id="IPR039426">
    <property type="entry name" value="TonB-dep_rcpt-like"/>
</dbReference>
<keyword evidence="7 8" id="KW-0998">Cell outer membrane</keyword>
<keyword evidence="3 8" id="KW-1134">Transmembrane beta strand</keyword>
<dbReference type="InterPro" id="IPR036942">
    <property type="entry name" value="Beta-barrel_TonB_sf"/>
</dbReference>
<protein>
    <submittedName>
        <fullName evidence="12">TonB-dependent receptor</fullName>
    </submittedName>
</protein>
<evidence type="ECO:0000259" key="11">
    <source>
        <dbReference type="Pfam" id="PF07715"/>
    </source>
</evidence>
<name>A0ABT3RQ39_9BACT</name>
<dbReference type="RefSeq" id="WP_266055757.1">
    <property type="nucleotide sequence ID" value="NZ_JAPFQN010000003.1"/>
</dbReference>
<dbReference type="Gene3D" id="2.170.130.10">
    <property type="entry name" value="TonB-dependent receptor, plug domain"/>
    <property type="match status" value="1"/>
</dbReference>
<accession>A0ABT3RQ39</accession>
<evidence type="ECO:0000259" key="10">
    <source>
        <dbReference type="Pfam" id="PF00593"/>
    </source>
</evidence>
<comment type="similarity">
    <text evidence="8 9">Belongs to the TonB-dependent receptor family.</text>
</comment>
<dbReference type="Proteomes" id="UP001209885">
    <property type="component" value="Unassembled WGS sequence"/>
</dbReference>
<evidence type="ECO:0000256" key="1">
    <source>
        <dbReference type="ARBA" id="ARBA00004571"/>
    </source>
</evidence>
<proteinExistence type="inferred from homology"/>
<evidence type="ECO:0000313" key="12">
    <source>
        <dbReference type="EMBL" id="MCX2743377.1"/>
    </source>
</evidence>
<reference evidence="12 13" key="1">
    <citation type="submission" date="2022-11" db="EMBL/GenBank/DDBJ databases">
        <title>The characterization of three novel Bacteroidetes species and genomic analysis of their roles in tidal elemental geochemical cycles.</title>
        <authorList>
            <person name="Ma K."/>
        </authorList>
    </citation>
    <scope>NUCLEOTIDE SEQUENCE [LARGE SCALE GENOMIC DNA]</scope>
    <source>
        <strain evidence="12 13">M17</strain>
    </source>
</reference>
<feature type="domain" description="TonB-dependent receptor-like beta-barrel" evidence="10">
    <location>
        <begin position="274"/>
        <end position="702"/>
    </location>
</feature>